<sequence>MTKKMKMKRQGTWTKPLWKNKILILIATESGSKQKKPPSSASNGAGGKVKTPETSRLWSEADEVAILEGIIEYKSKKGSDPYADSSGFHDYIKQSIQAEVTKNQLTEKIRRLKKKYKINAEKGRNGNDPVLSKPHDHKSFELSKKIWCNETNDKSNKGQKKMKTLGIEDEDLTEVNGEVTMGLPCFIKEKEVNADVSTEVCSGSKEDTVDFWKVYPCLKGSFETEGWEHAGGFLKKLVEKNGEIGRDKLNKMERAWRELRREDLELYLKRLELVQEVAQAALNAIKGFEI</sequence>
<gene>
    <name evidence="6" type="primary">LOC111298322</name>
</gene>
<dbReference type="GeneID" id="111298322"/>
<dbReference type="Proteomes" id="UP000515121">
    <property type="component" value="Unplaced"/>
</dbReference>
<proteinExistence type="inferred from homology"/>
<dbReference type="PANTHER" id="PTHR31662">
    <property type="entry name" value="BNAANNG10740D PROTEIN-RELATED"/>
    <property type="match status" value="1"/>
</dbReference>
<keyword evidence="2" id="KW-0175">Coiled coil</keyword>
<keyword evidence="5" id="KW-1185">Reference proteome</keyword>
<feature type="coiled-coil region" evidence="2">
    <location>
        <begin position="95"/>
        <end position="122"/>
    </location>
</feature>
<feature type="region of interest" description="Disordered" evidence="3">
    <location>
        <begin position="29"/>
        <end position="56"/>
    </location>
</feature>
<name>A0A6P5Z7S3_DURZI</name>
<dbReference type="GO" id="GO:0005634">
    <property type="term" value="C:nucleus"/>
    <property type="evidence" value="ECO:0007669"/>
    <property type="project" value="TreeGrafter"/>
</dbReference>
<evidence type="ECO:0000256" key="1">
    <source>
        <dbReference type="ARBA" id="ARBA00010820"/>
    </source>
</evidence>
<dbReference type="KEGG" id="dzi:111298322"/>
<evidence type="ECO:0000259" key="4">
    <source>
        <dbReference type="Pfam" id="PF04504"/>
    </source>
</evidence>
<evidence type="ECO:0000313" key="6">
    <source>
        <dbReference type="RefSeq" id="XP_022748819.1"/>
    </source>
</evidence>
<dbReference type="OrthoDB" id="661680at2759"/>
<protein>
    <submittedName>
        <fullName evidence="6">STOREKEEPER protein-like</fullName>
    </submittedName>
</protein>
<organism evidence="5 6">
    <name type="scientific">Durio zibethinus</name>
    <name type="common">Durian</name>
    <dbReference type="NCBI Taxonomy" id="66656"/>
    <lineage>
        <taxon>Eukaryota</taxon>
        <taxon>Viridiplantae</taxon>
        <taxon>Streptophyta</taxon>
        <taxon>Embryophyta</taxon>
        <taxon>Tracheophyta</taxon>
        <taxon>Spermatophyta</taxon>
        <taxon>Magnoliopsida</taxon>
        <taxon>eudicotyledons</taxon>
        <taxon>Gunneridae</taxon>
        <taxon>Pentapetalae</taxon>
        <taxon>rosids</taxon>
        <taxon>malvids</taxon>
        <taxon>Malvales</taxon>
        <taxon>Malvaceae</taxon>
        <taxon>Helicteroideae</taxon>
        <taxon>Durio</taxon>
    </lineage>
</organism>
<dbReference type="Pfam" id="PF04504">
    <property type="entry name" value="GeBP-like_DBD"/>
    <property type="match status" value="1"/>
</dbReference>
<feature type="domain" description="Glabrous enhancer-binding protein-like DBD" evidence="4">
    <location>
        <begin position="55"/>
        <end position="147"/>
    </location>
</feature>
<comment type="similarity">
    <text evidence="1">Belongs to the GeBP family.</text>
</comment>
<dbReference type="RefSeq" id="XP_022748819.1">
    <property type="nucleotide sequence ID" value="XM_022893084.1"/>
</dbReference>
<evidence type="ECO:0000313" key="5">
    <source>
        <dbReference type="Proteomes" id="UP000515121"/>
    </source>
</evidence>
<dbReference type="AlphaFoldDB" id="A0A6P5Z7S3"/>
<evidence type="ECO:0000256" key="2">
    <source>
        <dbReference type="SAM" id="Coils"/>
    </source>
</evidence>
<reference evidence="6" key="1">
    <citation type="submission" date="2025-08" db="UniProtKB">
        <authorList>
            <consortium name="RefSeq"/>
        </authorList>
    </citation>
    <scope>IDENTIFICATION</scope>
    <source>
        <tissue evidence="6">Fruit stalk</tissue>
    </source>
</reference>
<evidence type="ECO:0000256" key="3">
    <source>
        <dbReference type="SAM" id="MobiDB-lite"/>
    </source>
</evidence>
<dbReference type="InterPro" id="IPR053932">
    <property type="entry name" value="GeBP-like_DBD"/>
</dbReference>
<dbReference type="PANTHER" id="PTHR31662:SF33">
    <property type="entry name" value="DNA-BINDING STOREKEEPER PROTEIN TRANSCRIPTIONAL REGULATOR-LIKE PROTEIN"/>
    <property type="match status" value="1"/>
</dbReference>
<dbReference type="InterPro" id="IPR007592">
    <property type="entry name" value="GEBP"/>
</dbReference>
<dbReference type="GO" id="GO:0006355">
    <property type="term" value="P:regulation of DNA-templated transcription"/>
    <property type="evidence" value="ECO:0007669"/>
    <property type="project" value="InterPro"/>
</dbReference>
<accession>A0A6P5Z7S3</accession>